<dbReference type="InterPro" id="IPR013096">
    <property type="entry name" value="Cupin_2"/>
</dbReference>
<dbReference type="Pfam" id="PF01229">
    <property type="entry name" value="Glyco_hydro_39"/>
    <property type="match status" value="1"/>
</dbReference>
<evidence type="ECO:0000256" key="1">
    <source>
        <dbReference type="ARBA" id="ARBA00008875"/>
    </source>
</evidence>
<dbReference type="EMBL" id="DWYZ01000068">
    <property type="protein sequence ID" value="HJB27747.1"/>
    <property type="molecule type" value="Genomic_DNA"/>
</dbReference>
<dbReference type="InterPro" id="IPR049166">
    <property type="entry name" value="GH39_cat"/>
</dbReference>
<evidence type="ECO:0000256" key="2">
    <source>
        <dbReference type="ARBA" id="ARBA00022801"/>
    </source>
</evidence>
<dbReference type="SUPFAM" id="SSF51445">
    <property type="entry name" value="(Trans)glycosidases"/>
    <property type="match status" value="1"/>
</dbReference>
<dbReference type="SUPFAM" id="SSF51182">
    <property type="entry name" value="RmlC-like cupins"/>
    <property type="match status" value="1"/>
</dbReference>
<dbReference type="GO" id="GO:0043565">
    <property type="term" value="F:sequence-specific DNA binding"/>
    <property type="evidence" value="ECO:0007669"/>
    <property type="project" value="InterPro"/>
</dbReference>
<reference evidence="8" key="1">
    <citation type="journal article" date="2021" name="PeerJ">
        <title>Extensive microbial diversity within the chicken gut microbiome revealed by metagenomics and culture.</title>
        <authorList>
            <person name="Gilroy R."/>
            <person name="Ravi A."/>
            <person name="Getino M."/>
            <person name="Pursley I."/>
            <person name="Horton D.L."/>
            <person name="Alikhan N.F."/>
            <person name="Baker D."/>
            <person name="Gharbi K."/>
            <person name="Hall N."/>
            <person name="Watson M."/>
            <person name="Adriaenssens E.M."/>
            <person name="Foster-Nyarko E."/>
            <person name="Jarju S."/>
            <person name="Secka A."/>
            <person name="Antonio M."/>
            <person name="Oren A."/>
            <person name="Chaudhuri R.R."/>
            <person name="La Ragione R."/>
            <person name="Hildebrand F."/>
            <person name="Pallen M.J."/>
        </authorList>
    </citation>
    <scope>NUCLEOTIDE SEQUENCE</scope>
    <source>
        <strain evidence="8">ChiSjej1B19-5720</strain>
    </source>
</reference>
<dbReference type="PROSITE" id="PS01124">
    <property type="entry name" value="HTH_ARAC_FAMILY_2"/>
    <property type="match status" value="1"/>
</dbReference>
<dbReference type="Pfam" id="PF12833">
    <property type="entry name" value="HTH_18"/>
    <property type="match status" value="1"/>
</dbReference>
<keyword evidence="5" id="KW-0804">Transcription</keyword>
<dbReference type="PANTHER" id="PTHR43280">
    <property type="entry name" value="ARAC-FAMILY TRANSCRIPTIONAL REGULATOR"/>
    <property type="match status" value="1"/>
</dbReference>
<feature type="domain" description="HTH araC/xylS-type" evidence="7">
    <location>
        <begin position="165"/>
        <end position="263"/>
    </location>
</feature>
<comment type="caution">
    <text evidence="8">The sequence shown here is derived from an EMBL/GenBank/DDBJ whole genome shotgun (WGS) entry which is preliminary data.</text>
</comment>
<dbReference type="Pfam" id="PF07883">
    <property type="entry name" value="Cupin_2"/>
    <property type="match status" value="1"/>
</dbReference>
<dbReference type="Proteomes" id="UP000823842">
    <property type="component" value="Unassembled WGS sequence"/>
</dbReference>
<evidence type="ECO:0000259" key="7">
    <source>
        <dbReference type="PROSITE" id="PS01124"/>
    </source>
</evidence>
<reference evidence="8" key="2">
    <citation type="submission" date="2021-04" db="EMBL/GenBank/DDBJ databases">
        <authorList>
            <person name="Gilroy R."/>
        </authorList>
    </citation>
    <scope>NUCLEOTIDE SEQUENCE</scope>
    <source>
        <strain evidence="8">ChiSjej1B19-5720</strain>
    </source>
</reference>
<dbReference type="Gene3D" id="1.10.10.60">
    <property type="entry name" value="Homeodomain-like"/>
    <property type="match status" value="2"/>
</dbReference>
<gene>
    <name evidence="8" type="ORF">IAA06_03010</name>
</gene>
<dbReference type="Gene3D" id="2.60.40.1500">
    <property type="entry name" value="Glycosyl hydrolase domain, family 39"/>
    <property type="match status" value="1"/>
</dbReference>
<proteinExistence type="inferred from homology"/>
<dbReference type="Gene3D" id="2.60.120.10">
    <property type="entry name" value="Jelly Rolls"/>
    <property type="match status" value="1"/>
</dbReference>
<dbReference type="InterPro" id="IPR014710">
    <property type="entry name" value="RmlC-like_jellyroll"/>
</dbReference>
<protein>
    <submittedName>
        <fullName evidence="8">Helix-turn-helix domain-containing protein</fullName>
    </submittedName>
</protein>
<dbReference type="CDD" id="cd02209">
    <property type="entry name" value="cupin_XRE_C"/>
    <property type="match status" value="1"/>
</dbReference>
<evidence type="ECO:0000256" key="6">
    <source>
        <dbReference type="ARBA" id="ARBA00023295"/>
    </source>
</evidence>
<dbReference type="AlphaFoldDB" id="A0A9D2RV18"/>
<dbReference type="SUPFAM" id="SSF46689">
    <property type="entry name" value="Homeodomain-like"/>
    <property type="match status" value="2"/>
</dbReference>
<evidence type="ECO:0000256" key="4">
    <source>
        <dbReference type="ARBA" id="ARBA00023125"/>
    </source>
</evidence>
<dbReference type="InterPro" id="IPR017853">
    <property type="entry name" value="GH"/>
</dbReference>
<dbReference type="PANTHER" id="PTHR43280:SF2">
    <property type="entry name" value="HTH-TYPE TRANSCRIPTIONAL REGULATOR EXSA"/>
    <property type="match status" value="1"/>
</dbReference>
<name>A0A9D2RV18_9FIRM</name>
<evidence type="ECO:0000256" key="5">
    <source>
        <dbReference type="ARBA" id="ARBA00023163"/>
    </source>
</evidence>
<evidence type="ECO:0000256" key="3">
    <source>
        <dbReference type="ARBA" id="ARBA00023015"/>
    </source>
</evidence>
<accession>A0A9D2RV18</accession>
<dbReference type="InterPro" id="IPR011051">
    <property type="entry name" value="RmlC_Cupin_sf"/>
</dbReference>
<dbReference type="InterPro" id="IPR009057">
    <property type="entry name" value="Homeodomain-like_sf"/>
</dbReference>
<dbReference type="GO" id="GO:0016798">
    <property type="term" value="F:hydrolase activity, acting on glycosyl bonds"/>
    <property type="evidence" value="ECO:0007669"/>
    <property type="project" value="UniProtKB-KW"/>
</dbReference>
<keyword evidence="6" id="KW-0326">Glycosidase</keyword>
<keyword evidence="3" id="KW-0805">Transcription regulation</keyword>
<organism evidence="8 9">
    <name type="scientific">Candidatus Blautia faecavium</name>
    <dbReference type="NCBI Taxonomy" id="2838487"/>
    <lineage>
        <taxon>Bacteria</taxon>
        <taxon>Bacillati</taxon>
        <taxon>Bacillota</taxon>
        <taxon>Clostridia</taxon>
        <taxon>Lachnospirales</taxon>
        <taxon>Lachnospiraceae</taxon>
        <taxon>Blautia</taxon>
    </lineage>
</organism>
<dbReference type="GO" id="GO:0003700">
    <property type="term" value="F:DNA-binding transcription factor activity"/>
    <property type="evidence" value="ECO:0007669"/>
    <property type="project" value="InterPro"/>
</dbReference>
<evidence type="ECO:0000313" key="9">
    <source>
        <dbReference type="Proteomes" id="UP000823842"/>
    </source>
</evidence>
<keyword evidence="4" id="KW-0238">DNA-binding</keyword>
<dbReference type="InterPro" id="IPR018060">
    <property type="entry name" value="HTH_AraC"/>
</dbReference>
<dbReference type="SUPFAM" id="SSF51011">
    <property type="entry name" value="Glycosyl hydrolase domain"/>
    <property type="match status" value="1"/>
</dbReference>
<keyword evidence="2" id="KW-0378">Hydrolase</keyword>
<sequence>MKYENIVQCQFSSKSRNAMHFHPDIEIIYVLDGALKVEFEAEKFHLNTDDFILVNSNVRHSWQALSEDVLLGSLFVDSVMLREIFGGELPLFLCNSSAEESDSYKKMRYYIRQIFNYYQTTEGQGILLKNSIYYQLLYLITTDFIVKKGMKQYDGLRGIHDERMNEILGYLMSNFNREISLSELAEHLYLSVPYLSKYIKKNFGMSFLKLLNNIRLEKAVSELLYTDKTVLKIAMECGFSNMAGFNHVFKESYHMNPTEYRLQAQDRIPKREEVINSREILEKVEQYLSDNLVEAPETDNPAYSSLEVDKNNRRPLKKNWCRLINIGSAPNLLRYDVRRQVTYLKENLSLEYVRFWNLLSEEMMINLEGPRISYNFALIDQILDFLVAIHVKPHIELNNKGDWFLKKVQREMLQNKYHSRIHLLENNMVFLEEFIRHLVRRYGPKEVGSWYFELEKNSVMQHEVSTGQYLRVFAGISRLFKTYAPDVKVGGAGFTVNMMGKQFSDILKAWKKNGVLPDFLSIYSYPYLLDEELLDAGRNPYSPDEHYLSRQIAFVRATMEEVGFSVPEFMVTEWSFTLSNRNRLNDGCFKSAYIMKTIMENYDSADAMGYWLATDIYSENIDSSTLLFGGCGLLTRHGIRKPAYFSYETLNRTEPYFLGKNSNALVSHNGRQLYFICCHNYKHFNFRYYSKEESEIELGNQQRLFTDQESLRMTIKINNANNGRYVVKTYSVGPGTGNIQDEWKRLGYFEDLSEEDIQRIGAGCQPELTIGYTEVKEHVLELELHIAAQEIQGIVISEV</sequence>
<dbReference type="SMART" id="SM00342">
    <property type="entry name" value="HTH_ARAC"/>
    <property type="match status" value="1"/>
</dbReference>
<comment type="similarity">
    <text evidence="1">Belongs to the glycosyl hydrolase 39 family.</text>
</comment>
<evidence type="ECO:0000313" key="8">
    <source>
        <dbReference type="EMBL" id="HJB27747.1"/>
    </source>
</evidence>
<dbReference type="Gene3D" id="3.20.20.80">
    <property type="entry name" value="Glycosidases"/>
    <property type="match status" value="1"/>
</dbReference>